<name>A0AAE8YUZ1_9CAUD</name>
<gene>
    <name evidence="1" type="ORF">SKYWALKER_103</name>
</gene>
<dbReference type="InterPro" id="IPR023214">
    <property type="entry name" value="HAD_sf"/>
</dbReference>
<evidence type="ECO:0000313" key="1">
    <source>
        <dbReference type="EMBL" id="UGO51260.1"/>
    </source>
</evidence>
<organism evidence="1 2">
    <name type="scientific">Bacillus phage vB_BanS_Skywalker</name>
    <dbReference type="NCBI Taxonomy" id="2894789"/>
    <lineage>
        <taxon>Viruses</taxon>
        <taxon>Duplodnaviria</taxon>
        <taxon>Heunggongvirae</taxon>
        <taxon>Uroviricota</taxon>
        <taxon>Caudoviricetes</taxon>
        <taxon>Joanripponvirinae</taxon>
        <taxon>Tsamsavirus</taxon>
        <taxon>Tsamsavirus skywalker</taxon>
    </lineage>
</organism>
<keyword evidence="2" id="KW-1185">Reference proteome</keyword>
<dbReference type="SUPFAM" id="SSF56784">
    <property type="entry name" value="HAD-like"/>
    <property type="match status" value="1"/>
</dbReference>
<dbReference type="Proteomes" id="UP000828101">
    <property type="component" value="Segment"/>
</dbReference>
<proteinExistence type="predicted"/>
<accession>A0AAE8YUZ1</accession>
<evidence type="ECO:0000313" key="2">
    <source>
        <dbReference type="Proteomes" id="UP000828101"/>
    </source>
</evidence>
<protein>
    <submittedName>
        <fullName evidence="1">HAD-like protein</fullName>
    </submittedName>
</protein>
<dbReference type="EMBL" id="OK499994">
    <property type="protein sequence ID" value="UGO51260.1"/>
    <property type="molecule type" value="Genomic_DNA"/>
</dbReference>
<dbReference type="Gene3D" id="3.40.50.1000">
    <property type="entry name" value="HAD superfamily/HAD-like"/>
    <property type="match status" value="1"/>
</dbReference>
<sequence length="132" mass="15559">MYMTLKYKHVAIDWDGTLVYDGAFPEEGFFKPHVVHVLKRILAEGGDIVIWTCRNGQEQEEIITKKLTTEGITRFKINQPFDYFNNIYGEDKARKVFADTYIDDRSLHAQQNGIDWYEIEKMLFESVDKDKK</sequence>
<reference evidence="1 2" key="1">
    <citation type="submission" date="2021-10" db="EMBL/GenBank/DDBJ databases">
        <authorList>
            <person name="James R."/>
            <person name="Lavering E.D."/>
            <person name="Fairholm J.D."/>
            <person name="Ogilvie B.H."/>
            <person name="Thurgood T.L."/>
            <person name="Hyer A."/>
            <person name="Robison R.A."/>
            <person name="Grose J.H."/>
        </authorList>
    </citation>
    <scope>NUCLEOTIDE SEQUENCE [LARGE SCALE GENOMIC DNA]</scope>
</reference>
<dbReference type="InterPro" id="IPR036412">
    <property type="entry name" value="HAD-like_sf"/>
</dbReference>